<feature type="domain" description="Methyltransferase" evidence="1">
    <location>
        <begin position="59"/>
        <end position="154"/>
    </location>
</feature>
<dbReference type="CDD" id="cd02440">
    <property type="entry name" value="AdoMet_MTases"/>
    <property type="match status" value="1"/>
</dbReference>
<proteinExistence type="predicted"/>
<dbReference type="RefSeq" id="WP_072916211.1">
    <property type="nucleotide sequence ID" value="NZ_FQYQ01000009.1"/>
</dbReference>
<organism evidence="2 3">
    <name type="scientific">Pseudobutyrivibrio xylanivorans DSM 14809</name>
    <dbReference type="NCBI Taxonomy" id="1123012"/>
    <lineage>
        <taxon>Bacteria</taxon>
        <taxon>Bacillati</taxon>
        <taxon>Bacillota</taxon>
        <taxon>Clostridia</taxon>
        <taxon>Lachnospirales</taxon>
        <taxon>Lachnospiraceae</taxon>
        <taxon>Pseudobutyrivibrio</taxon>
    </lineage>
</organism>
<dbReference type="GO" id="GO:0008168">
    <property type="term" value="F:methyltransferase activity"/>
    <property type="evidence" value="ECO:0007669"/>
    <property type="project" value="UniProtKB-KW"/>
</dbReference>
<dbReference type="Gene3D" id="3.40.50.150">
    <property type="entry name" value="Vaccinia Virus protein VP39"/>
    <property type="match status" value="1"/>
</dbReference>
<keyword evidence="2" id="KW-0489">Methyltransferase</keyword>
<accession>A0A1M6GEM0</accession>
<keyword evidence="3" id="KW-1185">Reference proteome</keyword>
<evidence type="ECO:0000313" key="3">
    <source>
        <dbReference type="Proteomes" id="UP000184185"/>
    </source>
</evidence>
<dbReference type="SUPFAM" id="SSF53335">
    <property type="entry name" value="S-adenosyl-L-methionine-dependent methyltransferases"/>
    <property type="match status" value="1"/>
</dbReference>
<dbReference type="Proteomes" id="UP000184185">
    <property type="component" value="Unassembled WGS sequence"/>
</dbReference>
<dbReference type="OrthoDB" id="9791837at2"/>
<keyword evidence="2" id="KW-0808">Transferase</keyword>
<dbReference type="GO" id="GO:0032259">
    <property type="term" value="P:methylation"/>
    <property type="evidence" value="ECO:0007669"/>
    <property type="project" value="UniProtKB-KW"/>
</dbReference>
<dbReference type="Pfam" id="PF13649">
    <property type="entry name" value="Methyltransf_25"/>
    <property type="match status" value="1"/>
</dbReference>
<dbReference type="InterPro" id="IPR041698">
    <property type="entry name" value="Methyltransf_25"/>
</dbReference>
<protein>
    <submittedName>
        <fullName evidence="2">Methyltransferase domain-containing protein</fullName>
    </submittedName>
</protein>
<dbReference type="AlphaFoldDB" id="A0A1M6GEM0"/>
<sequence length="235" mass="26989">MNNTYKEALEFWNNAFEMDDEAKNEYKQEYDPVDGWKELCSSAKLQNVIIDQLASKNRVLDYGCGEGWAGITLNKSGCKDVTCVDVGENAIELCKCFMNHFNIEKGLRAECVSTDWLKNEPAESYDGIFCSNVVDVLPADVALDIIKNFARITTKDAKIVIAMNFYAEPVSKPEKKIEFKNGNEMYVNGILRMTSRTDEEWSEIFSQFFNVEEVTYFAWDGEDEETRRIFVMSKK</sequence>
<evidence type="ECO:0000259" key="1">
    <source>
        <dbReference type="Pfam" id="PF13649"/>
    </source>
</evidence>
<dbReference type="InterPro" id="IPR029063">
    <property type="entry name" value="SAM-dependent_MTases_sf"/>
</dbReference>
<reference evidence="2 3" key="1">
    <citation type="submission" date="2016-11" db="EMBL/GenBank/DDBJ databases">
        <authorList>
            <person name="Jaros S."/>
            <person name="Januszkiewicz K."/>
            <person name="Wedrychowicz H."/>
        </authorList>
    </citation>
    <scope>NUCLEOTIDE SEQUENCE [LARGE SCALE GENOMIC DNA]</scope>
    <source>
        <strain evidence="2 3">DSM 14809</strain>
    </source>
</reference>
<gene>
    <name evidence="2" type="ORF">SAMN02745725_01741</name>
</gene>
<dbReference type="EMBL" id="FQYQ01000009">
    <property type="protein sequence ID" value="SHJ08378.1"/>
    <property type="molecule type" value="Genomic_DNA"/>
</dbReference>
<evidence type="ECO:0000313" key="2">
    <source>
        <dbReference type="EMBL" id="SHJ08378.1"/>
    </source>
</evidence>
<name>A0A1M6GEM0_PSEXY</name>